<dbReference type="KEGG" id="tsa:AciPR4_3118"/>
<dbReference type="RefSeq" id="WP_013569607.1">
    <property type="nucleotide sequence ID" value="NC_014963.1"/>
</dbReference>
<organism evidence="2 3">
    <name type="scientific">Terriglobus saanensis (strain ATCC BAA-1853 / DSM 23119 / SP1PR4)</name>
    <dbReference type="NCBI Taxonomy" id="401053"/>
    <lineage>
        <taxon>Bacteria</taxon>
        <taxon>Pseudomonadati</taxon>
        <taxon>Acidobacteriota</taxon>
        <taxon>Terriglobia</taxon>
        <taxon>Terriglobales</taxon>
        <taxon>Acidobacteriaceae</taxon>
        <taxon>Terriglobus</taxon>
    </lineage>
</organism>
<dbReference type="EMBL" id="CP002467">
    <property type="protein sequence ID" value="ADV83876.1"/>
    <property type="molecule type" value="Genomic_DNA"/>
</dbReference>
<sequence>MPTPQQKIDAQLRPTQNFVATITWCRNRPSLTLLEIAWRWIFGIPTLLALMHYGSQILASVPWRSTGIAQLSINQLLTDPMRGSATVAQALMMVAPPALVVAKWLAPLLILAWAIVSALGRTLVLRRMDENLHARPFTLLVLNVVRLIPLCGGAALWWFALSAVAQKTILQPSEAGEEPQVMVYIAAAIALSLGLFLFWAAIGWIFTAAPLLAMRDGLGPVASLRAAMRLGGLRGGLVEINLVMGIVKIALLVLALVFSATPLPFQTVITDDFLFWWTFGVGVVYCIGSDFFHVARLAGYLHLWAATESVKS</sequence>
<dbReference type="HOGENOM" id="CLU_989113_0_0_0"/>
<feature type="transmembrane region" description="Helical" evidence="1">
    <location>
        <begin position="36"/>
        <end position="54"/>
    </location>
</feature>
<evidence type="ECO:0000256" key="1">
    <source>
        <dbReference type="SAM" id="Phobius"/>
    </source>
</evidence>
<name>E8V6S4_TERSS</name>
<gene>
    <name evidence="2" type="ordered locus">AciPR4_3118</name>
</gene>
<proteinExistence type="predicted"/>
<feature type="transmembrane region" description="Helical" evidence="1">
    <location>
        <begin position="181"/>
        <end position="214"/>
    </location>
</feature>
<accession>E8V6S4</accession>
<keyword evidence="1" id="KW-0812">Transmembrane</keyword>
<dbReference type="Proteomes" id="UP000006844">
    <property type="component" value="Chromosome"/>
</dbReference>
<evidence type="ECO:0000313" key="3">
    <source>
        <dbReference type="Proteomes" id="UP000006844"/>
    </source>
</evidence>
<feature type="transmembrane region" description="Helical" evidence="1">
    <location>
        <begin position="235"/>
        <end position="261"/>
    </location>
</feature>
<feature type="transmembrane region" description="Helical" evidence="1">
    <location>
        <begin position="104"/>
        <end position="125"/>
    </location>
</feature>
<keyword evidence="1" id="KW-1133">Transmembrane helix</keyword>
<dbReference type="eggNOG" id="COG1480">
    <property type="taxonomic scope" value="Bacteria"/>
</dbReference>
<protein>
    <submittedName>
        <fullName evidence="2">Uncharacterized protein</fullName>
    </submittedName>
</protein>
<dbReference type="STRING" id="401053.AciPR4_3118"/>
<keyword evidence="3" id="KW-1185">Reference proteome</keyword>
<evidence type="ECO:0000313" key="2">
    <source>
        <dbReference type="EMBL" id="ADV83876.1"/>
    </source>
</evidence>
<keyword evidence="1" id="KW-0472">Membrane</keyword>
<dbReference type="OrthoDB" id="114850at2"/>
<feature type="transmembrane region" description="Helical" evidence="1">
    <location>
        <begin position="137"/>
        <end position="161"/>
    </location>
</feature>
<dbReference type="AlphaFoldDB" id="E8V6S4"/>
<feature type="transmembrane region" description="Helical" evidence="1">
    <location>
        <begin position="273"/>
        <end position="292"/>
    </location>
</feature>
<reference evidence="2 3" key="1">
    <citation type="journal article" date="2012" name="Stand. Genomic Sci.">
        <title>Complete genome sequence of Terriglobus saanensis type strain SP1PR4(T), an Acidobacteria from tundra soil.</title>
        <authorList>
            <person name="Rawat S.R."/>
            <person name="Mannisto M.K."/>
            <person name="Starovoytov V."/>
            <person name="Goodwin L."/>
            <person name="Nolan M."/>
            <person name="Hauser L."/>
            <person name="Land M."/>
            <person name="Davenport K.W."/>
            <person name="Woyke T."/>
            <person name="Haggblom M.M."/>
        </authorList>
    </citation>
    <scope>NUCLEOTIDE SEQUENCE</scope>
    <source>
        <strain evidence="3">ATCC BAA-1853 / DSM 23119 / SP1PR4</strain>
    </source>
</reference>